<dbReference type="AlphaFoldDB" id="A0A9P8FMW3"/>
<feature type="non-terminal residue" evidence="2">
    <location>
        <position position="215"/>
    </location>
</feature>
<evidence type="ECO:0000256" key="1">
    <source>
        <dbReference type="SAM" id="MobiDB-lite"/>
    </source>
</evidence>
<reference evidence="2" key="2">
    <citation type="submission" date="2021-08" db="EMBL/GenBank/DDBJ databases">
        <authorList>
            <person name="Gostincar C."/>
            <person name="Sun X."/>
            <person name="Song Z."/>
            <person name="Gunde-Cimerman N."/>
        </authorList>
    </citation>
    <scope>NUCLEOTIDE SEQUENCE</scope>
    <source>
        <strain evidence="2">EXF-9298</strain>
    </source>
</reference>
<proteinExistence type="predicted"/>
<keyword evidence="3" id="KW-1185">Reference proteome</keyword>
<comment type="caution">
    <text evidence="2">The sequence shown here is derived from an EMBL/GenBank/DDBJ whole genome shotgun (WGS) entry which is preliminary data.</text>
</comment>
<organism evidence="2 3">
    <name type="scientific">Aureobasidium melanogenum</name>
    <name type="common">Aureobasidium pullulans var. melanogenum</name>
    <dbReference type="NCBI Taxonomy" id="46634"/>
    <lineage>
        <taxon>Eukaryota</taxon>
        <taxon>Fungi</taxon>
        <taxon>Dikarya</taxon>
        <taxon>Ascomycota</taxon>
        <taxon>Pezizomycotina</taxon>
        <taxon>Dothideomycetes</taxon>
        <taxon>Dothideomycetidae</taxon>
        <taxon>Dothideales</taxon>
        <taxon>Saccotheciaceae</taxon>
        <taxon>Aureobasidium</taxon>
    </lineage>
</organism>
<dbReference type="EMBL" id="JAHFXS010001480">
    <property type="protein sequence ID" value="KAG9977277.1"/>
    <property type="molecule type" value="Genomic_DNA"/>
</dbReference>
<feature type="compositionally biased region" description="Basic and acidic residues" evidence="1">
    <location>
        <begin position="72"/>
        <end position="84"/>
    </location>
</feature>
<gene>
    <name evidence="2" type="ORF">KCU98_g10171</name>
</gene>
<feature type="compositionally biased region" description="Polar residues" evidence="1">
    <location>
        <begin position="131"/>
        <end position="152"/>
    </location>
</feature>
<feature type="compositionally biased region" description="Polar residues" evidence="1">
    <location>
        <begin position="57"/>
        <end position="66"/>
    </location>
</feature>
<reference evidence="2" key="1">
    <citation type="journal article" date="2021" name="J Fungi (Basel)">
        <title>Virulence traits and population genomics of the black yeast Aureobasidium melanogenum.</title>
        <authorList>
            <person name="Cernosa A."/>
            <person name="Sun X."/>
            <person name="Gostincar C."/>
            <person name="Fang C."/>
            <person name="Gunde-Cimerman N."/>
            <person name="Song Z."/>
        </authorList>
    </citation>
    <scope>NUCLEOTIDE SEQUENCE</scope>
    <source>
        <strain evidence="2">EXF-9298</strain>
    </source>
</reference>
<feature type="compositionally biased region" description="Basic residues" evidence="1">
    <location>
        <begin position="85"/>
        <end position="98"/>
    </location>
</feature>
<protein>
    <submittedName>
        <fullName evidence="2">Uncharacterized protein</fullName>
    </submittedName>
</protein>
<dbReference type="Proteomes" id="UP000729357">
    <property type="component" value="Unassembled WGS sequence"/>
</dbReference>
<feature type="region of interest" description="Disordered" evidence="1">
    <location>
        <begin position="41"/>
        <end position="215"/>
    </location>
</feature>
<evidence type="ECO:0000313" key="3">
    <source>
        <dbReference type="Proteomes" id="UP000729357"/>
    </source>
</evidence>
<evidence type="ECO:0000313" key="2">
    <source>
        <dbReference type="EMBL" id="KAG9977277.1"/>
    </source>
</evidence>
<accession>A0A9P8FMW3</accession>
<feature type="compositionally biased region" description="Low complexity" evidence="1">
    <location>
        <begin position="104"/>
        <end position="130"/>
    </location>
</feature>
<name>A0A9P8FMW3_AURME</name>
<sequence length="215" mass="23663">MNDYENISSMRVKRLAYQSENAPFGLWTLPNPVDDPTFAPCYMPYGESSPPIKSRPATEQTTTDRMTTIKPVETDVLKPWEKGSKSGKKIKRRSKVRVGRTLASDVVSNDMSSNGSNNSSFENSSSVSRNAPSIATTSTRPTSQNSPASHTGQYPVFDVTHHAGRPMAPTLPRPAPYHSHHPQTAQAAIALLRKRKHAPTETEAPAPSAKMHRRE</sequence>